<reference evidence="2" key="2">
    <citation type="submission" date="2023-05" db="EMBL/GenBank/DDBJ databases">
        <authorList>
            <consortium name="Lawrence Berkeley National Laboratory"/>
            <person name="Steindorff A."/>
            <person name="Hensen N."/>
            <person name="Bonometti L."/>
            <person name="Westerberg I."/>
            <person name="Brannstrom I.O."/>
            <person name="Guillou S."/>
            <person name="Cros-Aarteil S."/>
            <person name="Calhoun S."/>
            <person name="Haridas S."/>
            <person name="Kuo A."/>
            <person name="Mondo S."/>
            <person name="Pangilinan J."/>
            <person name="Riley R."/>
            <person name="Labutti K."/>
            <person name="Andreopoulos B."/>
            <person name="Lipzen A."/>
            <person name="Chen C."/>
            <person name="Yanf M."/>
            <person name="Daum C."/>
            <person name="Ng V."/>
            <person name="Clum A."/>
            <person name="Ohm R."/>
            <person name="Martin F."/>
            <person name="Silar P."/>
            <person name="Natvig D."/>
            <person name="Lalanne C."/>
            <person name="Gautier V."/>
            <person name="Ament-Velasquez S.L."/>
            <person name="Kruys A."/>
            <person name="Hutchinson M.I."/>
            <person name="Powell A.J."/>
            <person name="Barry K."/>
            <person name="Miller A.N."/>
            <person name="Grigoriev I.V."/>
            <person name="Debuchy R."/>
            <person name="Gladieux P."/>
            <person name="Thoren M.H."/>
            <person name="Johannesson H."/>
        </authorList>
    </citation>
    <scope>NUCLEOTIDE SEQUENCE</scope>
    <source>
        <strain evidence="2">CBS 315.58</strain>
    </source>
</reference>
<feature type="compositionally biased region" description="Acidic residues" evidence="1">
    <location>
        <begin position="393"/>
        <end position="402"/>
    </location>
</feature>
<feature type="compositionally biased region" description="Acidic residues" evidence="1">
    <location>
        <begin position="360"/>
        <end position="381"/>
    </location>
</feature>
<accession>A0AAN7AVA8</accession>
<proteinExistence type="predicted"/>
<name>A0AAN7AVA8_9PEZI</name>
<keyword evidence="3" id="KW-1185">Reference proteome</keyword>
<comment type="caution">
    <text evidence="2">The sequence shown here is derived from an EMBL/GenBank/DDBJ whole genome shotgun (WGS) entry which is preliminary data.</text>
</comment>
<feature type="region of interest" description="Disordered" evidence="1">
    <location>
        <begin position="91"/>
        <end position="114"/>
    </location>
</feature>
<organism evidence="2 3">
    <name type="scientific">Triangularia verruculosa</name>
    <dbReference type="NCBI Taxonomy" id="2587418"/>
    <lineage>
        <taxon>Eukaryota</taxon>
        <taxon>Fungi</taxon>
        <taxon>Dikarya</taxon>
        <taxon>Ascomycota</taxon>
        <taxon>Pezizomycotina</taxon>
        <taxon>Sordariomycetes</taxon>
        <taxon>Sordariomycetidae</taxon>
        <taxon>Sordariales</taxon>
        <taxon>Podosporaceae</taxon>
        <taxon>Triangularia</taxon>
    </lineage>
</organism>
<dbReference type="Proteomes" id="UP001303160">
    <property type="component" value="Unassembled WGS sequence"/>
</dbReference>
<feature type="region of interest" description="Disordered" evidence="1">
    <location>
        <begin position="324"/>
        <end position="402"/>
    </location>
</feature>
<sequence>MDTVDNDNTGESILTLDLLNEIAADMVDSIRRLWPTAETTTDVAEEPTQQQPPTEQANLSTVLANLWPAGKVTNADIMAKLNEVTARLDKLEAKPSSSSPSQTTPPPPPGSISNEDLALMIMDKFAKQDRKMELLAQKVNDMQRDMNNKFTKLTERVEEAEEFLFVECAAELEDRLEEGMVELDDRLNRDKAAVFDCIARSEHALYGRFVEHMDKLHARLDDDKRKGQQLRAEWGGYTANRLNQIDDGCKRGFDGVMELVDARYAGMKGYVRERLDESEEKMGEVLEMVMTSLRVQNDWFEDVVDQIEELRDEVDGVMVEVKGRGGEMPEVSSSPAIASRGNDWGESDESCSHCMRGCEVIDEQEQEDEQEDEQKWEDETACDGSSDGSGDLIEQDSSDDDW</sequence>
<protein>
    <submittedName>
        <fullName evidence="2">Uncharacterized protein</fullName>
    </submittedName>
</protein>
<dbReference type="AlphaFoldDB" id="A0AAN7AVA8"/>
<dbReference type="EMBL" id="MU863916">
    <property type="protein sequence ID" value="KAK4200693.1"/>
    <property type="molecule type" value="Genomic_DNA"/>
</dbReference>
<evidence type="ECO:0000313" key="3">
    <source>
        <dbReference type="Proteomes" id="UP001303160"/>
    </source>
</evidence>
<evidence type="ECO:0000256" key="1">
    <source>
        <dbReference type="SAM" id="MobiDB-lite"/>
    </source>
</evidence>
<gene>
    <name evidence="2" type="ORF">QBC40DRAFT_279537</name>
</gene>
<evidence type="ECO:0000313" key="2">
    <source>
        <dbReference type="EMBL" id="KAK4200693.1"/>
    </source>
</evidence>
<reference evidence="2" key="1">
    <citation type="journal article" date="2023" name="Mol. Phylogenet. Evol.">
        <title>Genome-scale phylogeny and comparative genomics of the fungal order Sordariales.</title>
        <authorList>
            <person name="Hensen N."/>
            <person name="Bonometti L."/>
            <person name="Westerberg I."/>
            <person name="Brannstrom I.O."/>
            <person name="Guillou S."/>
            <person name="Cros-Aarteil S."/>
            <person name="Calhoun S."/>
            <person name="Haridas S."/>
            <person name="Kuo A."/>
            <person name="Mondo S."/>
            <person name="Pangilinan J."/>
            <person name="Riley R."/>
            <person name="LaButti K."/>
            <person name="Andreopoulos B."/>
            <person name="Lipzen A."/>
            <person name="Chen C."/>
            <person name="Yan M."/>
            <person name="Daum C."/>
            <person name="Ng V."/>
            <person name="Clum A."/>
            <person name="Steindorff A."/>
            <person name="Ohm R.A."/>
            <person name="Martin F."/>
            <person name="Silar P."/>
            <person name="Natvig D.O."/>
            <person name="Lalanne C."/>
            <person name="Gautier V."/>
            <person name="Ament-Velasquez S.L."/>
            <person name="Kruys A."/>
            <person name="Hutchinson M.I."/>
            <person name="Powell A.J."/>
            <person name="Barry K."/>
            <person name="Miller A.N."/>
            <person name="Grigoriev I.V."/>
            <person name="Debuchy R."/>
            <person name="Gladieux P."/>
            <person name="Hiltunen Thoren M."/>
            <person name="Johannesson H."/>
        </authorList>
    </citation>
    <scope>NUCLEOTIDE SEQUENCE</scope>
    <source>
        <strain evidence="2">CBS 315.58</strain>
    </source>
</reference>